<accession>A0A8S5S145</accession>
<organism evidence="2">
    <name type="scientific">Podoviridae sp. ct8Lf7</name>
    <dbReference type="NCBI Taxonomy" id="2827723"/>
    <lineage>
        <taxon>Viruses</taxon>
        <taxon>Duplodnaviria</taxon>
        <taxon>Heunggongvirae</taxon>
        <taxon>Uroviricota</taxon>
        <taxon>Caudoviricetes</taxon>
    </lineage>
</organism>
<evidence type="ECO:0000313" key="2">
    <source>
        <dbReference type="EMBL" id="DAF44439.1"/>
    </source>
</evidence>
<proteinExistence type="predicted"/>
<evidence type="ECO:0000256" key="1">
    <source>
        <dbReference type="SAM" id="MobiDB-lite"/>
    </source>
</evidence>
<sequence>MSFNFGLSAGSVVRNTRTQLKPWNIYDVKFVGVEARSFAGKKDPNATYKVFDIKFESEDGYFNKTIFYPKDGDTVRRSYNRSNGSKGYMPSNFESLIAIIHQTVQVLCGEEGYTKFNEIAGKCKDFDTFLKAFIQITDRKKGVETKLKLVGRNRDGKVVADIPNIVAINPNAENIAEDSSNDSGERFISDNYIGNKLFFSDYEEREREKYLKAKPTEMKAEDPISDISGIDESDDNFNLDSLL</sequence>
<reference evidence="2" key="1">
    <citation type="journal article" date="2021" name="Proc. Natl. Acad. Sci. U.S.A.">
        <title>A Catalog of Tens of Thousands of Viruses from Human Metagenomes Reveals Hidden Associations with Chronic Diseases.</title>
        <authorList>
            <person name="Tisza M.J."/>
            <person name="Buck C.B."/>
        </authorList>
    </citation>
    <scope>NUCLEOTIDE SEQUENCE</scope>
    <source>
        <strain evidence="2">Ct8Lf7</strain>
    </source>
</reference>
<name>A0A8S5S145_9CAUD</name>
<protein>
    <submittedName>
        <fullName evidence="2">Uncharacterized protein</fullName>
    </submittedName>
</protein>
<feature type="region of interest" description="Disordered" evidence="1">
    <location>
        <begin position="213"/>
        <end position="243"/>
    </location>
</feature>
<feature type="compositionally biased region" description="Basic and acidic residues" evidence="1">
    <location>
        <begin position="213"/>
        <end position="222"/>
    </location>
</feature>
<dbReference type="EMBL" id="BK032511">
    <property type="protein sequence ID" value="DAF44439.1"/>
    <property type="molecule type" value="Genomic_DNA"/>
</dbReference>